<feature type="coiled-coil region" evidence="3">
    <location>
        <begin position="610"/>
        <end position="637"/>
    </location>
</feature>
<dbReference type="InterPro" id="IPR027417">
    <property type="entry name" value="P-loop_NTPase"/>
</dbReference>
<feature type="domain" description="Disease resistance R13L4/SHOC-2-like LRR" evidence="5">
    <location>
        <begin position="223"/>
        <end position="321"/>
    </location>
</feature>
<dbReference type="InterPro" id="IPR044974">
    <property type="entry name" value="Disease_R_plants"/>
</dbReference>
<name>A0A835FIJ2_9POAL</name>
<dbReference type="Pfam" id="PF23598">
    <property type="entry name" value="LRR_14"/>
    <property type="match status" value="2"/>
</dbReference>
<protein>
    <recommendedName>
        <fullName evidence="8">NB-ARC domain-containing protein</fullName>
    </recommendedName>
</protein>
<evidence type="ECO:0000313" key="7">
    <source>
        <dbReference type="Proteomes" id="UP000636709"/>
    </source>
</evidence>
<dbReference type="OrthoDB" id="713633at2759"/>
<accession>A0A835FIJ2</accession>
<dbReference type="Gene3D" id="1.10.10.10">
    <property type="entry name" value="Winged helix-like DNA-binding domain superfamily/Winged helix DNA-binding domain"/>
    <property type="match status" value="1"/>
</dbReference>
<dbReference type="InterPro" id="IPR055414">
    <property type="entry name" value="LRR_R13L4/SHOC2-like"/>
</dbReference>
<dbReference type="Pfam" id="PF23559">
    <property type="entry name" value="WHD_DRP"/>
    <property type="match status" value="1"/>
</dbReference>
<comment type="caution">
    <text evidence="6">The sequence shown here is derived from an EMBL/GenBank/DDBJ whole genome shotgun (WGS) entry which is preliminary data.</text>
</comment>
<dbReference type="Gene3D" id="1.10.8.430">
    <property type="entry name" value="Helical domain of apoptotic protease-activating factors"/>
    <property type="match status" value="1"/>
</dbReference>
<feature type="domain" description="Disease resistance protein winged helix" evidence="4">
    <location>
        <begin position="100"/>
        <end position="166"/>
    </location>
</feature>
<proteinExistence type="predicted"/>
<evidence type="ECO:0000256" key="2">
    <source>
        <dbReference type="ARBA" id="ARBA00022821"/>
    </source>
</evidence>
<dbReference type="PANTHER" id="PTHR23155:SF1114">
    <property type="entry name" value="OS02G0475500 PROTEIN"/>
    <property type="match status" value="1"/>
</dbReference>
<dbReference type="SUPFAM" id="SSF52047">
    <property type="entry name" value="RNI-like"/>
    <property type="match status" value="1"/>
</dbReference>
<organism evidence="6 7">
    <name type="scientific">Digitaria exilis</name>
    <dbReference type="NCBI Taxonomy" id="1010633"/>
    <lineage>
        <taxon>Eukaryota</taxon>
        <taxon>Viridiplantae</taxon>
        <taxon>Streptophyta</taxon>
        <taxon>Embryophyta</taxon>
        <taxon>Tracheophyta</taxon>
        <taxon>Spermatophyta</taxon>
        <taxon>Magnoliopsida</taxon>
        <taxon>Liliopsida</taxon>
        <taxon>Poales</taxon>
        <taxon>Poaceae</taxon>
        <taxon>PACMAD clade</taxon>
        <taxon>Panicoideae</taxon>
        <taxon>Panicodae</taxon>
        <taxon>Paniceae</taxon>
        <taxon>Anthephorinae</taxon>
        <taxon>Digitaria</taxon>
    </lineage>
</organism>
<dbReference type="Gene3D" id="3.80.10.10">
    <property type="entry name" value="Ribonuclease Inhibitor"/>
    <property type="match status" value="1"/>
</dbReference>
<evidence type="ECO:0000256" key="3">
    <source>
        <dbReference type="SAM" id="Coils"/>
    </source>
</evidence>
<keyword evidence="2" id="KW-0611">Plant defense</keyword>
<dbReference type="SUPFAM" id="SSF52540">
    <property type="entry name" value="P-loop containing nucleoside triphosphate hydrolases"/>
    <property type="match status" value="1"/>
</dbReference>
<evidence type="ECO:0000256" key="1">
    <source>
        <dbReference type="ARBA" id="ARBA00022737"/>
    </source>
</evidence>
<evidence type="ECO:0000313" key="6">
    <source>
        <dbReference type="EMBL" id="KAF8758148.1"/>
    </source>
</evidence>
<dbReference type="InterPro" id="IPR058922">
    <property type="entry name" value="WHD_DRP"/>
</dbReference>
<evidence type="ECO:0000259" key="5">
    <source>
        <dbReference type="Pfam" id="PF23598"/>
    </source>
</evidence>
<gene>
    <name evidence="6" type="ORF">HU200_010665</name>
</gene>
<feature type="domain" description="Disease resistance R13L4/SHOC-2-like LRR" evidence="5">
    <location>
        <begin position="373"/>
        <end position="596"/>
    </location>
</feature>
<dbReference type="AlphaFoldDB" id="A0A835FIJ2"/>
<dbReference type="GO" id="GO:0043531">
    <property type="term" value="F:ADP binding"/>
    <property type="evidence" value="ECO:0007669"/>
    <property type="project" value="InterPro"/>
</dbReference>
<reference evidence="6" key="1">
    <citation type="submission" date="2020-07" db="EMBL/GenBank/DDBJ databases">
        <title>Genome sequence and genetic diversity analysis of an under-domesticated orphan crop, white fonio (Digitaria exilis).</title>
        <authorList>
            <person name="Bennetzen J.L."/>
            <person name="Chen S."/>
            <person name="Ma X."/>
            <person name="Wang X."/>
            <person name="Yssel A.E.J."/>
            <person name="Chaluvadi S.R."/>
            <person name="Johnson M."/>
            <person name="Gangashetty P."/>
            <person name="Hamidou F."/>
            <person name="Sanogo M.D."/>
            <person name="Zwaenepoel A."/>
            <person name="Wallace J."/>
            <person name="Van De Peer Y."/>
            <person name="Van Deynze A."/>
        </authorList>
    </citation>
    <scope>NUCLEOTIDE SEQUENCE</scope>
    <source>
        <tissue evidence="6">Leaves</tissue>
    </source>
</reference>
<sequence length="648" mass="74318">MAEEREVEDEGNRFKGGLHGDNLPEQAERIVKECAGLPLVIINVARSLQEKRTEKWRDFFGHMSAELESYPNLEDVNRMLMRSYTSLPPELKPCFVYLSVFPRDSKIRRRRLEKRWIAEGYSSEEVANKQFQDLISRNMMQSSGTTMSKISNRGETYYFEIQKLMHSVSREISAEENHVLVLDEDEHSLQSKCKTRHLTVMSTWSREERKSNVLETAVDLSRLRSFTVFGEFKSFFISRKMRLLRVLDLEEANGLRDRDLLSIGKLYHLRYLSLRGSEGIFHLPDSLGYLPNLETLDIRGTVVMKLPSSIVKLQKLKYLRAGIIAYGEGASYEIVHYYVLVYLMKCFSTETVYEEKDLKMVVPLICLAVTVWLRGLDVSGVKAPRGIGKLKALHTLGVVNVARGKNMLKEIKKLTQLRKLGITGIKKDHREELRSAICSCSHLQTLSLRAQGKNGLVGCLNGISPPEDLQSLKLYGNIGELPKWIGKVQRLTKLTLRSTLLEQAAVQDLGELPNLTSLRLSRYSFKGEELHFQSKMFPSLVVLEMDGLSGTKAVKFEEETMARLKLLKVKCWWRTANYCCSFTGILYLQNLMEVLLNGLDCGEDLDVGRSKEWLANRRELREKNQELKANLLDQLEGNRNRPSLKMEY</sequence>
<dbReference type="InterPro" id="IPR042197">
    <property type="entry name" value="Apaf_helical"/>
</dbReference>
<dbReference type="GO" id="GO:0098542">
    <property type="term" value="P:defense response to other organism"/>
    <property type="evidence" value="ECO:0007669"/>
    <property type="project" value="TreeGrafter"/>
</dbReference>
<keyword evidence="7" id="KW-1185">Reference proteome</keyword>
<keyword evidence="1" id="KW-0677">Repeat</keyword>
<keyword evidence="3" id="KW-0175">Coiled coil</keyword>
<dbReference type="PANTHER" id="PTHR23155">
    <property type="entry name" value="DISEASE RESISTANCE PROTEIN RP"/>
    <property type="match status" value="1"/>
</dbReference>
<dbReference type="InterPro" id="IPR032675">
    <property type="entry name" value="LRR_dom_sf"/>
</dbReference>
<evidence type="ECO:0000259" key="4">
    <source>
        <dbReference type="Pfam" id="PF23559"/>
    </source>
</evidence>
<evidence type="ECO:0008006" key="8">
    <source>
        <dbReference type="Google" id="ProtNLM"/>
    </source>
</evidence>
<dbReference type="Proteomes" id="UP000636709">
    <property type="component" value="Unassembled WGS sequence"/>
</dbReference>
<dbReference type="EMBL" id="JACEFO010000740">
    <property type="protein sequence ID" value="KAF8758148.1"/>
    <property type="molecule type" value="Genomic_DNA"/>
</dbReference>
<dbReference type="InterPro" id="IPR036388">
    <property type="entry name" value="WH-like_DNA-bd_sf"/>
</dbReference>